<dbReference type="AlphaFoldDB" id="A0A9R1L9R2"/>
<name>A0A9R1L9R2_WHEAT</name>
<proteinExistence type="predicted"/>
<dbReference type="EMBL" id="CM022227">
    <property type="protein sequence ID" value="KAF7082882.1"/>
    <property type="molecule type" value="Genomic_DNA"/>
</dbReference>
<dbReference type="OrthoDB" id="4062651at2759"/>
<evidence type="ECO:0000256" key="1">
    <source>
        <dbReference type="SAM" id="Phobius"/>
    </source>
</evidence>
<evidence type="ECO:0000313" key="2">
    <source>
        <dbReference type="EMBL" id="KAF7082882.1"/>
    </source>
</evidence>
<dbReference type="PANTHER" id="PTHR48008">
    <property type="entry name" value="LEUCINE-RICH REPEAT RECEPTOR-LIKE PROTEIN KINASE IMK3-RELATED"/>
    <property type="match status" value="1"/>
</dbReference>
<dbReference type="Proteomes" id="UP000815260">
    <property type="component" value="Chromosome 6B"/>
</dbReference>
<accession>A0A9R1L9R2</accession>
<keyword evidence="1" id="KW-1133">Transmembrane helix</keyword>
<feature type="non-terminal residue" evidence="2">
    <location>
        <position position="165"/>
    </location>
</feature>
<gene>
    <name evidence="2" type="ORF">CFC21_086716</name>
</gene>
<protein>
    <recommendedName>
        <fullName evidence="3">Protein kinase domain-containing protein</fullName>
    </recommendedName>
</protein>
<reference evidence="2" key="1">
    <citation type="journal article" date="2017" name="Gigascience">
        <title>The first near-complete assembly of the hexaploid bread wheat genome, Triticum aestivum.</title>
        <authorList>
            <person name="Zimin A.V."/>
            <person name="Puiu D."/>
            <person name="Hall R."/>
            <person name="Kingan S."/>
            <person name="Clavijo B.J."/>
            <person name="Salzberg S.L."/>
        </authorList>
    </citation>
    <scope>NUCLEOTIDE SEQUENCE</scope>
    <source>
        <tissue evidence="2">Leaf</tissue>
    </source>
</reference>
<comment type="caution">
    <text evidence="2">The sequence shown here is derived from an EMBL/GenBank/DDBJ whole genome shotgun (WGS) entry which is preliminary data.</text>
</comment>
<keyword evidence="1" id="KW-0472">Membrane</keyword>
<evidence type="ECO:0008006" key="3">
    <source>
        <dbReference type="Google" id="ProtNLM"/>
    </source>
</evidence>
<feature type="transmembrane region" description="Helical" evidence="1">
    <location>
        <begin position="6"/>
        <end position="24"/>
    </location>
</feature>
<organism evidence="2">
    <name type="scientific">Triticum aestivum</name>
    <name type="common">Wheat</name>
    <dbReference type="NCBI Taxonomy" id="4565"/>
    <lineage>
        <taxon>Eukaryota</taxon>
        <taxon>Viridiplantae</taxon>
        <taxon>Streptophyta</taxon>
        <taxon>Embryophyta</taxon>
        <taxon>Tracheophyta</taxon>
        <taxon>Spermatophyta</taxon>
        <taxon>Magnoliopsida</taxon>
        <taxon>Liliopsida</taxon>
        <taxon>Poales</taxon>
        <taxon>Poaceae</taxon>
        <taxon>BOP clade</taxon>
        <taxon>Pooideae</taxon>
        <taxon>Triticodae</taxon>
        <taxon>Triticeae</taxon>
        <taxon>Triticinae</taxon>
        <taxon>Triticum</taxon>
    </lineage>
</organism>
<dbReference type="PANTHER" id="PTHR48008:SF13">
    <property type="entry name" value="PROTEIN KINASE SUPERFAMILY PROTEIN"/>
    <property type="match status" value="1"/>
</dbReference>
<sequence>MPRKLINAVLFTVLGIIVAIFLCYSIRCYRCRRRCGCAVLPSHGARADRFQAGGSSAYGTGVGEELLTFPGGDGLTMAAILEAPSEVVAKSAHSTLYRARLSSGEAVSLLRFLRPVCSAGAEEAAAAARLLGAVQHPNLVPIRALYLRCSCTPSTPPACSAASCK</sequence>
<dbReference type="InterPro" id="IPR052451">
    <property type="entry name" value="Ser/Thr_kinase-like"/>
</dbReference>
<reference evidence="2" key="2">
    <citation type="submission" date="2020-03" db="EMBL/GenBank/DDBJ databases">
        <title>The second near-complete assembly of the hexaploid bread wheat (Triticum aestivum) genome.</title>
        <authorList>
            <person name="Zimin A.V."/>
            <person name="Puiu D."/>
            <person name="Shumante A."/>
            <person name="Alonge M."/>
            <person name="Salzberg S.L."/>
        </authorList>
    </citation>
    <scope>NUCLEOTIDE SEQUENCE</scope>
    <source>
        <tissue evidence="2">Leaf</tissue>
    </source>
</reference>
<keyword evidence="1" id="KW-0812">Transmembrane</keyword>